<protein>
    <recommendedName>
        <fullName evidence="1">Beta-ketoacyl synthase-like N-terminal domain-containing protein</fullName>
    </recommendedName>
</protein>
<keyword evidence="3" id="KW-1185">Reference proteome</keyword>
<dbReference type="STRING" id="555778.Hneap_2240"/>
<dbReference type="Proteomes" id="UP000009102">
    <property type="component" value="Chromosome"/>
</dbReference>
<dbReference type="KEGG" id="hna:Hneap_2240"/>
<dbReference type="GO" id="GO:0016746">
    <property type="term" value="F:acyltransferase activity"/>
    <property type="evidence" value="ECO:0007669"/>
    <property type="project" value="InterPro"/>
</dbReference>
<proteinExistence type="predicted"/>
<dbReference type="RefSeq" id="WP_012825086.1">
    <property type="nucleotide sequence ID" value="NC_013422.1"/>
</dbReference>
<dbReference type="InterPro" id="IPR014030">
    <property type="entry name" value="Ketoacyl_synth_N"/>
</dbReference>
<evidence type="ECO:0000313" key="2">
    <source>
        <dbReference type="EMBL" id="ACX97055.1"/>
    </source>
</evidence>
<dbReference type="OrthoDB" id="9798676at2"/>
<sequence length="294" mass="30780">MNHPSDAITSLKPVYLDGIGVFGPGIADWSQARAVLNGSAAFDINADIPPFNVADLPGTERRRAGKSVKLAVDLAAQAVLAARIDPTQPAAVFASTSGDTNVLTDICAALATDDRLISPMRFHNSVHNAASGYWTIAQSNRQPTTAVALHNLTASAGLLEAAVQVVTEQMPVLLVIYDIPFPPPLDAAEPIATVFGVSFLLRPARTEHSVAQLALSLTAASESPVDTLTNPALEALRTGVAAARILPLLATLANERNGAKSATHTVTLDYVAPRVLTLDVTALKSTADNMRSHS</sequence>
<feature type="domain" description="Beta-ketoacyl synthase-like N-terminal" evidence="1">
    <location>
        <begin position="46"/>
        <end position="206"/>
    </location>
</feature>
<evidence type="ECO:0000259" key="1">
    <source>
        <dbReference type="Pfam" id="PF13723"/>
    </source>
</evidence>
<gene>
    <name evidence="2" type="ordered locus">Hneap_2240</name>
</gene>
<name>D0KWT5_HALNC</name>
<dbReference type="AlphaFoldDB" id="D0KWT5"/>
<dbReference type="HOGENOM" id="CLU_1041583_0_0_6"/>
<dbReference type="InterPro" id="IPR016039">
    <property type="entry name" value="Thiolase-like"/>
</dbReference>
<accession>D0KWT5</accession>
<dbReference type="SUPFAM" id="SSF53901">
    <property type="entry name" value="Thiolase-like"/>
    <property type="match status" value="1"/>
</dbReference>
<dbReference type="eggNOG" id="COG0304">
    <property type="taxonomic scope" value="Bacteria"/>
</dbReference>
<evidence type="ECO:0000313" key="3">
    <source>
        <dbReference type="Proteomes" id="UP000009102"/>
    </source>
</evidence>
<reference evidence="2 3" key="1">
    <citation type="submission" date="2009-10" db="EMBL/GenBank/DDBJ databases">
        <title>Complete sequence of Halothiobacillus neapolitanus c2.</title>
        <authorList>
            <consortium name="US DOE Joint Genome Institute"/>
            <person name="Lucas S."/>
            <person name="Copeland A."/>
            <person name="Lapidus A."/>
            <person name="Glavina del Rio T."/>
            <person name="Tice H."/>
            <person name="Bruce D."/>
            <person name="Goodwin L."/>
            <person name="Pitluck S."/>
            <person name="Davenport K."/>
            <person name="Brettin T."/>
            <person name="Detter J.C."/>
            <person name="Han C."/>
            <person name="Tapia R."/>
            <person name="Larimer F."/>
            <person name="Land M."/>
            <person name="Hauser L."/>
            <person name="Kyrpides N."/>
            <person name="Mikhailova N."/>
            <person name="Kerfeld C."/>
            <person name="Cannon G."/>
            <person name="Heinhort S."/>
        </authorList>
    </citation>
    <scope>NUCLEOTIDE SEQUENCE [LARGE SCALE GENOMIC DNA]</scope>
    <source>
        <strain evidence="3">ATCC 23641 / c2</strain>
    </source>
</reference>
<dbReference type="Pfam" id="PF13723">
    <property type="entry name" value="Ketoacyl-synt_2"/>
    <property type="match status" value="1"/>
</dbReference>
<dbReference type="EMBL" id="CP001801">
    <property type="protein sequence ID" value="ACX97055.1"/>
    <property type="molecule type" value="Genomic_DNA"/>
</dbReference>
<organism evidence="2 3">
    <name type="scientific">Halothiobacillus neapolitanus (strain ATCC 23641 / DSM 15147 / CIP 104769 / NCIMB 8539 / c2)</name>
    <name type="common">Thiobacillus neapolitanus</name>
    <dbReference type="NCBI Taxonomy" id="555778"/>
    <lineage>
        <taxon>Bacteria</taxon>
        <taxon>Pseudomonadati</taxon>
        <taxon>Pseudomonadota</taxon>
        <taxon>Gammaproteobacteria</taxon>
        <taxon>Chromatiales</taxon>
        <taxon>Halothiobacillaceae</taxon>
        <taxon>Halothiobacillus</taxon>
    </lineage>
</organism>